<evidence type="ECO:0000313" key="2">
    <source>
        <dbReference type="Proteomes" id="UP000823941"/>
    </source>
</evidence>
<dbReference type="EMBL" id="JAHIBW010000020">
    <property type="protein sequence ID" value="KAG7300569.1"/>
    <property type="molecule type" value="Genomic_DNA"/>
</dbReference>
<organism evidence="1 2">
    <name type="scientific">Plutella xylostella</name>
    <name type="common">Diamondback moth</name>
    <name type="synonym">Plutella maculipennis</name>
    <dbReference type="NCBI Taxonomy" id="51655"/>
    <lineage>
        <taxon>Eukaryota</taxon>
        <taxon>Metazoa</taxon>
        <taxon>Ecdysozoa</taxon>
        <taxon>Arthropoda</taxon>
        <taxon>Hexapoda</taxon>
        <taxon>Insecta</taxon>
        <taxon>Pterygota</taxon>
        <taxon>Neoptera</taxon>
        <taxon>Endopterygota</taxon>
        <taxon>Lepidoptera</taxon>
        <taxon>Glossata</taxon>
        <taxon>Ditrysia</taxon>
        <taxon>Yponomeutoidea</taxon>
        <taxon>Plutellidae</taxon>
        <taxon>Plutella</taxon>
    </lineage>
</organism>
<name>A0ABQ7Q5N9_PLUXY</name>
<sequence length="134" mass="15227">MCLYGSVRRAGGALRRRAAVRRRQRRAGLSRFHLRHSRSVGHRVRVAAGVLPARVALRQPHRLPRRLRRGALRARVVGHIVGRVERGVGHVGRGAGMQQRAVPVRRYLPRGGQRQRHVQRQQPRRGVYTCVVAL</sequence>
<gene>
    <name evidence="1" type="ORF">JYU34_014862</name>
</gene>
<evidence type="ECO:0000313" key="1">
    <source>
        <dbReference type="EMBL" id="KAG7300569.1"/>
    </source>
</evidence>
<keyword evidence="2" id="KW-1185">Reference proteome</keyword>
<proteinExistence type="predicted"/>
<accession>A0ABQ7Q5N9</accession>
<reference evidence="1 2" key="1">
    <citation type="submission" date="2021-06" db="EMBL/GenBank/DDBJ databases">
        <title>A haploid diamondback moth (Plutella xylostella L.) genome assembly resolves 31 chromosomes and identifies a diamide resistance mutation.</title>
        <authorList>
            <person name="Ward C.M."/>
            <person name="Perry K.D."/>
            <person name="Baker G."/>
            <person name="Powis K."/>
            <person name="Heckel D.G."/>
            <person name="Baxter S.W."/>
        </authorList>
    </citation>
    <scope>NUCLEOTIDE SEQUENCE [LARGE SCALE GENOMIC DNA]</scope>
    <source>
        <strain evidence="1 2">LV</strain>
        <tissue evidence="1">Single pupa</tissue>
    </source>
</reference>
<dbReference type="Proteomes" id="UP000823941">
    <property type="component" value="Chromosome 20"/>
</dbReference>
<protein>
    <submittedName>
        <fullName evidence="1">Uncharacterized protein</fullName>
    </submittedName>
</protein>
<comment type="caution">
    <text evidence="1">The sequence shown here is derived from an EMBL/GenBank/DDBJ whole genome shotgun (WGS) entry which is preliminary data.</text>
</comment>